<dbReference type="InterPro" id="IPR007612">
    <property type="entry name" value="LOR"/>
</dbReference>
<accession>A0A8J7AEV9</accession>
<organism evidence="1 2">
    <name type="scientific">Desmonostoc muscorum LEGE 12446</name>
    <dbReference type="NCBI Taxonomy" id="1828758"/>
    <lineage>
        <taxon>Bacteria</taxon>
        <taxon>Bacillati</taxon>
        <taxon>Cyanobacteriota</taxon>
        <taxon>Cyanophyceae</taxon>
        <taxon>Nostocales</taxon>
        <taxon>Nostocaceae</taxon>
        <taxon>Desmonostoc</taxon>
    </lineage>
</organism>
<reference evidence="1" key="1">
    <citation type="submission" date="2020-10" db="EMBL/GenBank/DDBJ databases">
        <authorList>
            <person name="Castelo-Branco R."/>
            <person name="Eusebio N."/>
            <person name="Adriana R."/>
            <person name="Vieira A."/>
            <person name="Brugerolle De Fraissinette N."/>
            <person name="Rezende De Castro R."/>
            <person name="Schneider M.P."/>
            <person name="Vasconcelos V."/>
            <person name="Leao P.N."/>
        </authorList>
    </citation>
    <scope>NUCLEOTIDE SEQUENCE</scope>
    <source>
        <strain evidence="1">LEGE 12446</strain>
    </source>
</reference>
<dbReference type="EMBL" id="JADEXS010000446">
    <property type="protein sequence ID" value="MBE9025618.1"/>
    <property type="molecule type" value="Genomic_DNA"/>
</dbReference>
<dbReference type="SUPFAM" id="SSF54518">
    <property type="entry name" value="Tubby C-terminal domain-like"/>
    <property type="match status" value="1"/>
</dbReference>
<sequence>MQYPLELTFKLWAFAPQMSVVDAQGNLAFYVKQKLFKLKEAITIFADAEQTRPIYYIKADRIIDFSASYNFTDSNGTYIGSVKRRGLKSLWRARYDIFDGDTTTLNIQEKNPWVKIADALFAEIPIVGIFTGYVFNPVYLVSRADGTIVMRLEKIPTFLSRKFIIKAVDQLSDREEQEILLSLMMMLLLERNRG</sequence>
<proteinExistence type="predicted"/>
<dbReference type="Pfam" id="PF04525">
    <property type="entry name" value="LOR"/>
    <property type="match status" value="1"/>
</dbReference>
<dbReference type="Proteomes" id="UP000622533">
    <property type="component" value="Unassembled WGS sequence"/>
</dbReference>
<evidence type="ECO:0000313" key="1">
    <source>
        <dbReference type="EMBL" id="MBE9025618.1"/>
    </source>
</evidence>
<dbReference type="RefSeq" id="WP_193920760.1">
    <property type="nucleotide sequence ID" value="NZ_JADEXS020000001.1"/>
</dbReference>
<keyword evidence="2" id="KW-1185">Reference proteome</keyword>
<dbReference type="AlphaFoldDB" id="A0A8J7AEV9"/>
<dbReference type="InterPro" id="IPR025659">
    <property type="entry name" value="Tubby-like_C"/>
</dbReference>
<protein>
    <submittedName>
        <fullName evidence="1">Uncharacterized protein</fullName>
    </submittedName>
</protein>
<evidence type="ECO:0000313" key="2">
    <source>
        <dbReference type="Proteomes" id="UP000622533"/>
    </source>
</evidence>
<gene>
    <name evidence="1" type="ORF">IQ276_25285</name>
</gene>
<comment type="caution">
    <text evidence="1">The sequence shown here is derived from an EMBL/GenBank/DDBJ whole genome shotgun (WGS) entry which is preliminary data.</text>
</comment>
<name>A0A8J7AEV9_DESMC</name>